<dbReference type="AlphaFoldDB" id="A0A6J7LAN7"/>
<organism evidence="6">
    <name type="scientific">freshwater metagenome</name>
    <dbReference type="NCBI Taxonomy" id="449393"/>
    <lineage>
        <taxon>unclassified sequences</taxon>
        <taxon>metagenomes</taxon>
        <taxon>ecological metagenomes</taxon>
    </lineage>
</organism>
<comment type="subcellular location">
    <subcellularLocation>
        <location evidence="1">Membrane</location>
        <topology evidence="1">Multi-pass membrane protein</topology>
    </subcellularLocation>
</comment>
<dbReference type="PANTHER" id="PTHR47704:SF1">
    <property type="entry name" value="POTASSIUM TRANSPORTER KIMA"/>
    <property type="match status" value="1"/>
</dbReference>
<protein>
    <submittedName>
        <fullName evidence="6">Unannotated protein</fullName>
    </submittedName>
</protein>
<evidence type="ECO:0000256" key="3">
    <source>
        <dbReference type="ARBA" id="ARBA00022989"/>
    </source>
</evidence>
<accession>A0A6J7LAN7</accession>
<sequence>MAGFITLMATSTKSSAVKRFLIGKPIPTSEDAHQRLSKKIALPVFASDAISSTAYATEEILIVFLSLGAVGMAAYSMLVPISLIVIALLTIVVISYRQTIFAYPNGGGSYIVSKENLGEYPGLVAGASLLIDYVLTVCVSVAGGVAAIISAFNGLAPHRVQICIGFVLLMMVANLRGLKESGALFAPPTYLYVLSLIALIVVGLYRVFVQHLPPIEHTGEAQHLLEMQGSVTAFYFLKAFSSGAVALTGVEAVSNGVPAFKKPESRNASTTLIWMAVILGSCFFGLSILAQHLQPVKDHEGIIPNTVLAQLAEQVYGGRNIFFYVTQFATFAILILAANTSYADFPRLSSLIAKDNYLPRQFSNRGDRLVFSNGVIFLSLASIGLLVAFKGQISALIPLYAVGVFTGFTLSQAGMVVHHYKHREAKWKAHMAVNAVGSVTTFFVAGIFVVVKFTDGAWIPAILIPIMMIGFKGIHRHYTRVRSFLLPSDDYVAPFHTHFVIVLVGSVNQGTMQAVRYAQSLRPDRLIAISVVETAEDRQRIDEAWIKFNLADVELQTITSEYRDLTEPILNRINELDEEYDDDLITVVIPEFVTSVRSQWLHNQSALAIKARLLFRPNTVVTSVPIVIP</sequence>
<proteinExistence type="predicted"/>
<feature type="transmembrane region" description="Helical" evidence="5">
    <location>
        <begin position="158"/>
        <end position="178"/>
    </location>
</feature>
<feature type="transmembrane region" description="Helical" evidence="5">
    <location>
        <begin position="130"/>
        <end position="152"/>
    </location>
</feature>
<feature type="transmembrane region" description="Helical" evidence="5">
    <location>
        <begin position="395"/>
        <end position="417"/>
    </location>
</feature>
<dbReference type="InterPro" id="IPR002293">
    <property type="entry name" value="AA/rel_permease1"/>
</dbReference>
<evidence type="ECO:0000256" key="1">
    <source>
        <dbReference type="ARBA" id="ARBA00004141"/>
    </source>
</evidence>
<feature type="transmembrane region" description="Helical" evidence="5">
    <location>
        <begin position="457"/>
        <end position="474"/>
    </location>
</feature>
<feature type="transmembrane region" description="Helical" evidence="5">
    <location>
        <begin position="61"/>
        <end position="94"/>
    </location>
</feature>
<dbReference type="InterPro" id="IPR053153">
    <property type="entry name" value="APC_K+_Transporter"/>
</dbReference>
<keyword evidence="2 5" id="KW-0812">Transmembrane</keyword>
<feature type="transmembrane region" description="Helical" evidence="5">
    <location>
        <begin position="321"/>
        <end position="342"/>
    </location>
</feature>
<keyword evidence="3 5" id="KW-1133">Transmembrane helix</keyword>
<feature type="transmembrane region" description="Helical" evidence="5">
    <location>
        <begin position="190"/>
        <end position="209"/>
    </location>
</feature>
<dbReference type="Gene3D" id="1.20.1740.10">
    <property type="entry name" value="Amino acid/polyamine transporter I"/>
    <property type="match status" value="1"/>
</dbReference>
<name>A0A6J7LAN7_9ZZZZ</name>
<dbReference type="PANTHER" id="PTHR47704">
    <property type="entry name" value="POTASSIUM TRANSPORTER KIMA"/>
    <property type="match status" value="1"/>
</dbReference>
<keyword evidence="4 5" id="KW-0472">Membrane</keyword>
<dbReference type="GO" id="GO:0022857">
    <property type="term" value="F:transmembrane transporter activity"/>
    <property type="evidence" value="ECO:0007669"/>
    <property type="project" value="InterPro"/>
</dbReference>
<feature type="transmembrane region" description="Helical" evidence="5">
    <location>
        <begin position="429"/>
        <end position="451"/>
    </location>
</feature>
<dbReference type="GO" id="GO:0016020">
    <property type="term" value="C:membrane"/>
    <property type="evidence" value="ECO:0007669"/>
    <property type="project" value="UniProtKB-SubCell"/>
</dbReference>
<gene>
    <name evidence="6" type="ORF">UFOPK3879_01015</name>
</gene>
<feature type="transmembrane region" description="Helical" evidence="5">
    <location>
        <begin position="369"/>
        <end position="389"/>
    </location>
</feature>
<evidence type="ECO:0000256" key="4">
    <source>
        <dbReference type="ARBA" id="ARBA00023136"/>
    </source>
</evidence>
<dbReference type="Pfam" id="PF13520">
    <property type="entry name" value="AA_permease_2"/>
    <property type="match status" value="1"/>
</dbReference>
<evidence type="ECO:0000256" key="5">
    <source>
        <dbReference type="SAM" id="Phobius"/>
    </source>
</evidence>
<evidence type="ECO:0000313" key="6">
    <source>
        <dbReference type="EMBL" id="CAB4965137.1"/>
    </source>
</evidence>
<dbReference type="EMBL" id="CAFBNR010000048">
    <property type="protein sequence ID" value="CAB4965137.1"/>
    <property type="molecule type" value="Genomic_DNA"/>
</dbReference>
<reference evidence="6" key="1">
    <citation type="submission" date="2020-05" db="EMBL/GenBank/DDBJ databases">
        <authorList>
            <person name="Chiriac C."/>
            <person name="Salcher M."/>
            <person name="Ghai R."/>
            <person name="Kavagutti S V."/>
        </authorList>
    </citation>
    <scope>NUCLEOTIDE SEQUENCE</scope>
</reference>
<evidence type="ECO:0000256" key="2">
    <source>
        <dbReference type="ARBA" id="ARBA00022692"/>
    </source>
</evidence>
<feature type="transmembrane region" description="Helical" evidence="5">
    <location>
        <begin position="271"/>
        <end position="290"/>
    </location>
</feature>